<evidence type="ECO:0000259" key="2">
    <source>
        <dbReference type="PROSITE" id="PS50878"/>
    </source>
</evidence>
<dbReference type="FunFam" id="3.30.70.270:FF:000026">
    <property type="entry name" value="Transposon Ty3-G Gag-Pol polyprotein"/>
    <property type="match status" value="1"/>
</dbReference>
<dbReference type="CDD" id="cd09274">
    <property type="entry name" value="RNase_HI_RT_Ty3"/>
    <property type="match status" value="1"/>
</dbReference>
<feature type="region of interest" description="Disordered" evidence="1">
    <location>
        <begin position="974"/>
        <end position="1002"/>
    </location>
</feature>
<dbReference type="PANTHER" id="PTHR37984:SF7">
    <property type="entry name" value="INTEGRASE CATALYTIC DOMAIN-CONTAINING PROTEIN"/>
    <property type="match status" value="1"/>
</dbReference>
<dbReference type="InterPro" id="IPR043128">
    <property type="entry name" value="Rev_trsase/Diguanyl_cyclase"/>
</dbReference>
<dbReference type="FunFam" id="3.30.420.10:FF:000063">
    <property type="entry name" value="Retrovirus-related Pol polyprotein from transposon 297-like Protein"/>
    <property type="match status" value="1"/>
</dbReference>
<reference evidence="4 5" key="1">
    <citation type="journal article" date="2021" name="Elife">
        <title>Chloroplast acquisition without the gene transfer in kleptoplastic sea slugs, Plakobranchus ocellatus.</title>
        <authorList>
            <person name="Maeda T."/>
            <person name="Takahashi S."/>
            <person name="Yoshida T."/>
            <person name="Shimamura S."/>
            <person name="Takaki Y."/>
            <person name="Nagai Y."/>
            <person name="Toyoda A."/>
            <person name="Suzuki Y."/>
            <person name="Arimoto A."/>
            <person name="Ishii H."/>
            <person name="Satoh N."/>
            <person name="Nishiyama T."/>
            <person name="Hasebe M."/>
            <person name="Maruyama T."/>
            <person name="Minagawa J."/>
            <person name="Obokata J."/>
            <person name="Shigenobu S."/>
        </authorList>
    </citation>
    <scope>NUCLEOTIDE SEQUENCE [LARGE SCALE GENOMIC DNA]</scope>
</reference>
<dbReference type="PANTHER" id="PTHR37984">
    <property type="entry name" value="PROTEIN CBG26694"/>
    <property type="match status" value="1"/>
</dbReference>
<dbReference type="PROSITE" id="PS50994">
    <property type="entry name" value="INTEGRASE"/>
    <property type="match status" value="1"/>
</dbReference>
<dbReference type="Gene3D" id="1.10.340.70">
    <property type="match status" value="1"/>
</dbReference>
<protein>
    <submittedName>
        <fullName evidence="4">Pol polyprotein</fullName>
    </submittedName>
</protein>
<dbReference type="Pfam" id="PF17919">
    <property type="entry name" value="RT_RNaseH_2"/>
    <property type="match status" value="1"/>
</dbReference>
<dbReference type="InterPro" id="IPR000477">
    <property type="entry name" value="RT_dom"/>
</dbReference>
<evidence type="ECO:0000313" key="5">
    <source>
        <dbReference type="Proteomes" id="UP000762676"/>
    </source>
</evidence>
<feature type="domain" description="Reverse transcriptase" evidence="2">
    <location>
        <begin position="233"/>
        <end position="410"/>
    </location>
</feature>
<feature type="compositionally biased region" description="Polar residues" evidence="1">
    <location>
        <begin position="986"/>
        <end position="1002"/>
    </location>
</feature>
<dbReference type="GO" id="GO:0003676">
    <property type="term" value="F:nucleic acid binding"/>
    <property type="evidence" value="ECO:0007669"/>
    <property type="project" value="InterPro"/>
</dbReference>
<dbReference type="InterPro" id="IPR012337">
    <property type="entry name" value="RNaseH-like_sf"/>
</dbReference>
<dbReference type="PROSITE" id="PS50878">
    <property type="entry name" value="RT_POL"/>
    <property type="match status" value="1"/>
</dbReference>
<sequence length="1060" mass="121889">MEHTKIPPMNFDDANLAWKYQQWEQNMKLLLEGPLADKTDKQKVAYFLINIGQQGRDIFNTWELTDAEKTIGNLFEKFKLYCTPKKRLTTLRFRFNSRQQAESETIDQFVTALKLLAEGCEFGDLQPSLIRDRVICGTKECSIKERLLQEDDPTLEEALKIARSLEASKLDLSSIGTAVRVHAVRAPRKEKSQLKTNSRQLPHILKQHQHQKHSQAQTPRSYPQKYCPNCGNLPHHQSQCPAREWVNSLVYREKVNGRLRLCLDPKDLNRAILRENHKTPTLEEILPNLSGAKYFSILDAKCGYWNVVLDKESSRLTTFNSPFGRYKFLRMPFGLKMSQDIFQSKINQTFEGCNGVIGIADDIVVSGKTEKEHDENLRKMIQGCEETGLKLNPDKCKIKQEQIKFYGVICCAQGLKPDPEKVKSLQNMKAPENIKELQSFLGLTTYMSPFIPNSSLRTAPLRELLLKSSNFKWTPNHEKVFKDIKDSISKEVTLAYFDPDKPITVQVDASMKALGASLIQEGKPVAFASKALTDETRYANIERELLAVVYGCERFHTYLYGQAFTVESDHKPLKSIHLKHLKAAPSRLQRMLLRLQPYDLTIEYKPGEEMALADALSRLTTSEDPPIKGLNVKVHQVFTQFSDSCLLRIKDATSTDSELNALKETIYNGWPEKLQDTPPLCRPYWNFRDEICMEDGILMKSSRIIIPKAMRPEILKTLHEPHMGIEKTKLRAREAVFWTNINKDIEDSVKECAICQRHQTCQQKEPLIQTEIPPRPWHTIGTDLFYLRGDEYLLISDYYSKFPIVRKIPKHQSTSQKVTTLTKQIFSEHGIPSIVRSDNGPHFSGTTYKEFTKTYGFKHETSSPHFPKNNGFIESQVKIVKRTLKKAMESSQNPYLSLLALRTTPLSNNLPAPGELLYNRPLQDKLPKKIFRPSNSHTIQPALLQRQESQKHYHDKNQSNYHLFQLIRMSQFKASPPRHGNRQPLLDTQTNQDHTQSSTMKATSYGGIELRSGLFQVHPNYTIHQVQVQQHTVHLSTLMYLDNQLATARHKNHHRCTTNR</sequence>
<accession>A0AAV4EJ14</accession>
<dbReference type="InterPro" id="IPR036397">
    <property type="entry name" value="RNaseH_sf"/>
</dbReference>
<dbReference type="SUPFAM" id="SSF56672">
    <property type="entry name" value="DNA/RNA polymerases"/>
    <property type="match status" value="1"/>
</dbReference>
<evidence type="ECO:0000256" key="1">
    <source>
        <dbReference type="SAM" id="MobiDB-lite"/>
    </source>
</evidence>
<evidence type="ECO:0000313" key="4">
    <source>
        <dbReference type="EMBL" id="GFR60973.1"/>
    </source>
</evidence>
<dbReference type="SUPFAM" id="SSF53098">
    <property type="entry name" value="Ribonuclease H-like"/>
    <property type="match status" value="1"/>
</dbReference>
<dbReference type="Pfam" id="PF17921">
    <property type="entry name" value="Integrase_H2C2"/>
    <property type="match status" value="1"/>
</dbReference>
<dbReference type="Pfam" id="PF00078">
    <property type="entry name" value="RVT_1"/>
    <property type="match status" value="1"/>
</dbReference>
<dbReference type="InterPro" id="IPR050951">
    <property type="entry name" value="Retrovirus_Pol_polyprotein"/>
</dbReference>
<dbReference type="InterPro" id="IPR041577">
    <property type="entry name" value="RT_RNaseH_2"/>
</dbReference>
<proteinExistence type="predicted"/>
<dbReference type="Gene3D" id="3.10.10.10">
    <property type="entry name" value="HIV Type 1 Reverse Transcriptase, subunit A, domain 1"/>
    <property type="match status" value="1"/>
</dbReference>
<comment type="caution">
    <text evidence="4">The sequence shown here is derived from an EMBL/GenBank/DDBJ whole genome shotgun (WGS) entry which is preliminary data.</text>
</comment>
<organism evidence="4 5">
    <name type="scientific">Elysia marginata</name>
    <dbReference type="NCBI Taxonomy" id="1093978"/>
    <lineage>
        <taxon>Eukaryota</taxon>
        <taxon>Metazoa</taxon>
        <taxon>Spiralia</taxon>
        <taxon>Lophotrochozoa</taxon>
        <taxon>Mollusca</taxon>
        <taxon>Gastropoda</taxon>
        <taxon>Heterobranchia</taxon>
        <taxon>Euthyneura</taxon>
        <taxon>Panpulmonata</taxon>
        <taxon>Sacoglossa</taxon>
        <taxon>Placobranchoidea</taxon>
        <taxon>Plakobranchidae</taxon>
        <taxon>Elysia</taxon>
    </lineage>
</organism>
<dbReference type="Pfam" id="PF00665">
    <property type="entry name" value="rve"/>
    <property type="match status" value="1"/>
</dbReference>
<dbReference type="Proteomes" id="UP000762676">
    <property type="component" value="Unassembled WGS sequence"/>
</dbReference>
<dbReference type="EMBL" id="BMAT01000163">
    <property type="protein sequence ID" value="GFR60973.1"/>
    <property type="molecule type" value="Genomic_DNA"/>
</dbReference>
<dbReference type="InterPro" id="IPR041588">
    <property type="entry name" value="Integrase_H2C2"/>
</dbReference>
<dbReference type="Gene3D" id="3.30.420.10">
    <property type="entry name" value="Ribonuclease H-like superfamily/Ribonuclease H"/>
    <property type="match status" value="1"/>
</dbReference>
<dbReference type="Gene3D" id="3.30.70.270">
    <property type="match status" value="2"/>
</dbReference>
<dbReference type="AlphaFoldDB" id="A0AAV4EJ14"/>
<evidence type="ECO:0000259" key="3">
    <source>
        <dbReference type="PROSITE" id="PS50994"/>
    </source>
</evidence>
<dbReference type="GO" id="GO:0015074">
    <property type="term" value="P:DNA integration"/>
    <property type="evidence" value="ECO:0007669"/>
    <property type="project" value="InterPro"/>
</dbReference>
<dbReference type="InterPro" id="IPR043502">
    <property type="entry name" value="DNA/RNA_pol_sf"/>
</dbReference>
<feature type="domain" description="Integrase catalytic" evidence="3">
    <location>
        <begin position="772"/>
        <end position="935"/>
    </location>
</feature>
<dbReference type="InterPro" id="IPR001584">
    <property type="entry name" value="Integrase_cat-core"/>
</dbReference>
<dbReference type="CDD" id="cd01647">
    <property type="entry name" value="RT_LTR"/>
    <property type="match status" value="1"/>
</dbReference>
<dbReference type="FunFam" id="1.10.340.70:FF:000003">
    <property type="entry name" value="Protein CBG25708"/>
    <property type="match status" value="1"/>
</dbReference>
<name>A0AAV4EJ14_9GAST</name>
<gene>
    <name evidence="4" type="ORF">ElyMa_000092700</name>
</gene>
<keyword evidence="5" id="KW-1185">Reference proteome</keyword>